<dbReference type="InterPro" id="IPR001478">
    <property type="entry name" value="PDZ"/>
</dbReference>
<dbReference type="SMART" id="SM00228">
    <property type="entry name" value="PDZ"/>
    <property type="match status" value="1"/>
</dbReference>
<keyword evidence="2 5" id="KW-0645">Protease</keyword>
<proteinExistence type="inferred from homology"/>
<dbReference type="AlphaFoldDB" id="A0A1B7XPU1"/>
<dbReference type="FunFam" id="3.30.750.44:FF:000001">
    <property type="entry name" value="S41 family peptidase"/>
    <property type="match status" value="1"/>
</dbReference>
<dbReference type="CDD" id="cd07560">
    <property type="entry name" value="Peptidase_S41_CPP"/>
    <property type="match status" value="1"/>
</dbReference>
<dbReference type="InterPro" id="IPR005151">
    <property type="entry name" value="Tail-specific_protease"/>
</dbReference>
<comment type="caution">
    <text evidence="8">The sequence shown here is derived from an EMBL/GenBank/DDBJ whole genome shotgun (WGS) entry which is preliminary data.</text>
</comment>
<keyword evidence="3 5" id="KW-0378">Hydrolase</keyword>
<evidence type="ECO:0000313" key="9">
    <source>
        <dbReference type="Proteomes" id="UP000091979"/>
    </source>
</evidence>
<dbReference type="Proteomes" id="UP000091979">
    <property type="component" value="Unassembled WGS sequence"/>
</dbReference>
<dbReference type="SUPFAM" id="SSF52096">
    <property type="entry name" value="ClpP/crotonase"/>
    <property type="match status" value="1"/>
</dbReference>
<dbReference type="Pfam" id="PF03572">
    <property type="entry name" value="Peptidase_S41"/>
    <property type="match status" value="1"/>
</dbReference>
<dbReference type="CDD" id="cd06782">
    <property type="entry name" value="cpPDZ_CPP-like"/>
    <property type="match status" value="1"/>
</dbReference>
<dbReference type="PANTHER" id="PTHR32060:SF30">
    <property type="entry name" value="CARBOXY-TERMINAL PROCESSING PROTEASE CTPA"/>
    <property type="match status" value="1"/>
</dbReference>
<dbReference type="Gene3D" id="3.90.226.10">
    <property type="entry name" value="2-enoyl-CoA Hydratase, Chain A, domain 1"/>
    <property type="match status" value="1"/>
</dbReference>
<evidence type="ECO:0000256" key="2">
    <source>
        <dbReference type="ARBA" id="ARBA00022670"/>
    </source>
</evidence>
<keyword evidence="4 5" id="KW-0720">Serine protease</keyword>
<evidence type="ECO:0000259" key="7">
    <source>
        <dbReference type="PROSITE" id="PS50106"/>
    </source>
</evidence>
<dbReference type="GO" id="GO:0004175">
    <property type="term" value="F:endopeptidase activity"/>
    <property type="evidence" value="ECO:0007669"/>
    <property type="project" value="TreeGrafter"/>
</dbReference>
<dbReference type="FunFam" id="2.30.42.10:FF:000063">
    <property type="entry name" value="Peptidase, S41 family"/>
    <property type="match status" value="1"/>
</dbReference>
<evidence type="ECO:0000256" key="4">
    <source>
        <dbReference type="ARBA" id="ARBA00022825"/>
    </source>
</evidence>
<dbReference type="Gene3D" id="3.30.750.44">
    <property type="match status" value="1"/>
</dbReference>
<feature type="region of interest" description="Disordered" evidence="6">
    <location>
        <begin position="376"/>
        <end position="402"/>
    </location>
</feature>
<dbReference type="InterPro" id="IPR055210">
    <property type="entry name" value="CtpA/B_N"/>
</dbReference>
<dbReference type="PATRIC" id="fig|1560234.3.peg.71"/>
<dbReference type="PROSITE" id="PS50106">
    <property type="entry name" value="PDZ"/>
    <property type="match status" value="1"/>
</dbReference>
<dbReference type="GO" id="GO:0008236">
    <property type="term" value="F:serine-type peptidase activity"/>
    <property type="evidence" value="ECO:0007669"/>
    <property type="project" value="UniProtKB-KW"/>
</dbReference>
<evidence type="ECO:0000313" key="8">
    <source>
        <dbReference type="EMBL" id="OBQ57534.1"/>
    </source>
</evidence>
<dbReference type="InterPro" id="IPR004447">
    <property type="entry name" value="Peptidase_S41A"/>
</dbReference>
<protein>
    <submittedName>
        <fullName evidence="8">Peptidase S41</fullName>
    </submittedName>
</protein>
<evidence type="ECO:0000256" key="1">
    <source>
        <dbReference type="ARBA" id="ARBA00009179"/>
    </source>
</evidence>
<accession>A0A1B7XPU1</accession>
<reference evidence="8 9" key="1">
    <citation type="submission" date="2015-01" db="EMBL/GenBank/DDBJ databases">
        <title>Desulfovibrio sp. JC271 draft genome sequence.</title>
        <authorList>
            <person name="Shivani Y."/>
            <person name="Subhash Y."/>
            <person name="Sasikala C."/>
            <person name="Ramana C.V."/>
        </authorList>
    </citation>
    <scope>NUCLEOTIDE SEQUENCE [LARGE SCALE GENOMIC DNA]</scope>
    <source>
        <strain evidence="8 9">JC271</strain>
    </source>
</reference>
<dbReference type="Gene3D" id="2.30.42.10">
    <property type="match status" value="1"/>
</dbReference>
<dbReference type="GO" id="GO:0007165">
    <property type="term" value="P:signal transduction"/>
    <property type="evidence" value="ECO:0007669"/>
    <property type="project" value="TreeGrafter"/>
</dbReference>
<dbReference type="Pfam" id="PF22694">
    <property type="entry name" value="CtpB_N-like"/>
    <property type="match status" value="1"/>
</dbReference>
<dbReference type="PANTHER" id="PTHR32060">
    <property type="entry name" value="TAIL-SPECIFIC PROTEASE"/>
    <property type="match status" value="1"/>
</dbReference>
<evidence type="ECO:0000256" key="5">
    <source>
        <dbReference type="RuleBase" id="RU004404"/>
    </source>
</evidence>
<dbReference type="OrthoDB" id="9812068at2"/>
<dbReference type="STRING" id="1560234.SP90_00350"/>
<keyword evidence="9" id="KW-1185">Reference proteome</keyword>
<evidence type="ECO:0000256" key="6">
    <source>
        <dbReference type="SAM" id="MobiDB-lite"/>
    </source>
</evidence>
<dbReference type="InterPro" id="IPR036034">
    <property type="entry name" value="PDZ_sf"/>
</dbReference>
<evidence type="ECO:0000256" key="3">
    <source>
        <dbReference type="ARBA" id="ARBA00022801"/>
    </source>
</evidence>
<dbReference type="NCBIfam" id="TIGR00225">
    <property type="entry name" value="prc"/>
    <property type="match status" value="1"/>
</dbReference>
<name>A0A1B7XPU1_9BACT</name>
<dbReference type="GO" id="GO:0030288">
    <property type="term" value="C:outer membrane-bounded periplasmic space"/>
    <property type="evidence" value="ECO:0007669"/>
    <property type="project" value="TreeGrafter"/>
</dbReference>
<comment type="similarity">
    <text evidence="1 5">Belongs to the peptidase S41A family.</text>
</comment>
<dbReference type="EMBL" id="JXMS01000001">
    <property type="protein sequence ID" value="OBQ57534.1"/>
    <property type="molecule type" value="Genomic_DNA"/>
</dbReference>
<dbReference type="SUPFAM" id="SSF50156">
    <property type="entry name" value="PDZ domain-like"/>
    <property type="match status" value="1"/>
</dbReference>
<dbReference type="RefSeq" id="WP_066851424.1">
    <property type="nucleotide sequence ID" value="NZ_JXMS01000001.1"/>
</dbReference>
<dbReference type="Pfam" id="PF00595">
    <property type="entry name" value="PDZ"/>
    <property type="match status" value="1"/>
</dbReference>
<feature type="domain" description="PDZ" evidence="7">
    <location>
        <begin position="82"/>
        <end position="151"/>
    </location>
</feature>
<sequence length="429" mass="46844">MRLTMWLVAIMTTALLAFTSIPGMATDAQSKFESLKRFSQILDLVERYYVQDVPRPDLINGAIDGMLQSLDPHSTFMDQEEYKSMQESTTGEFFGIGVEITQDDTGVLRVVTPIEDTPADKAGLAAGDLILEVNGSLTQDLGLRESVARIKGEKGSKVKLTILSKKAKAPREVEIVRDSIPLISAKVRELDDGVVWIRLSRFSENTTDELKEKLAAYTKNHKIKGVVLDLRNNPGGLLDQSIKIADIFLQGGTVVSIKGKGNDSRNFDAAKQSADITAPMVVLINAGSASASEIVAGALRDHKRALIIGEPSFGKGSVQNIIPLNDGSAIKLTIARYFTPNGTSIQAKGIEPDLLVPFETPAKEEDPAVKFLHAPREKDLEGHLETADEGKKKTAFKRSEDVQKRLDKDNQLRLAASLVQTLPRIKSLN</sequence>
<dbReference type="GO" id="GO:0006508">
    <property type="term" value="P:proteolysis"/>
    <property type="evidence" value="ECO:0007669"/>
    <property type="project" value="UniProtKB-KW"/>
</dbReference>
<dbReference type="SMART" id="SM00245">
    <property type="entry name" value="TSPc"/>
    <property type="match status" value="1"/>
</dbReference>
<gene>
    <name evidence="8" type="ORF">SP90_00350</name>
</gene>
<dbReference type="InterPro" id="IPR029045">
    <property type="entry name" value="ClpP/crotonase-like_dom_sf"/>
</dbReference>
<organism evidence="8 9">
    <name type="scientific">Halodesulfovibrio spirochaetisodalis</name>
    <dbReference type="NCBI Taxonomy" id="1560234"/>
    <lineage>
        <taxon>Bacteria</taxon>
        <taxon>Pseudomonadati</taxon>
        <taxon>Thermodesulfobacteriota</taxon>
        <taxon>Desulfovibrionia</taxon>
        <taxon>Desulfovibrionales</taxon>
        <taxon>Desulfovibrionaceae</taxon>
        <taxon>Halodesulfovibrio</taxon>
    </lineage>
</organism>